<dbReference type="PANTHER" id="PTHR34047:SF8">
    <property type="entry name" value="PROTEIN YKFC"/>
    <property type="match status" value="1"/>
</dbReference>
<sequence length="265" mass="31935">MVKEILQNQFFFEPFFSAIDDIKKERRDNQFSKIKIEPFLSTLKRYSLHGIEQFLKSRLSSYQTQQSSFSSAKRSHQADNSLEPKYDLSQISVLQSFNTLLIIGQTSRQLQIIQQIVQEFIEIRGLILNREKIKIVHVSEGCDFFGWTFRKTEKGNLFWFISKSAQKQLKIKIREIIKKAGNKTPEKLNTELRKLLSDWFYYYYGADNIRYALKDCQQYIFHLLWKWAQKRHPRKSGNWIYKKYWKDGDEKKIFFLELKNFVLFY</sequence>
<proteinExistence type="predicted"/>
<dbReference type="InterPro" id="IPR051083">
    <property type="entry name" value="GrpII_Intron_Splice-Mob/Def"/>
</dbReference>
<geneLocation type="chloroplast" evidence="2"/>
<evidence type="ECO:0000313" key="2">
    <source>
        <dbReference type="EMBL" id="AIT94660.1"/>
    </source>
</evidence>
<evidence type="ECO:0000259" key="1">
    <source>
        <dbReference type="Pfam" id="PF08388"/>
    </source>
</evidence>
<dbReference type="PANTHER" id="PTHR34047">
    <property type="entry name" value="NUCLEAR INTRON MATURASE 1, MITOCHONDRIAL-RELATED"/>
    <property type="match status" value="1"/>
</dbReference>
<dbReference type="AlphaFoldDB" id="A0A097KNA6"/>
<dbReference type="InterPro" id="IPR013597">
    <property type="entry name" value="Mat_intron_G2"/>
</dbReference>
<protein>
    <submittedName>
        <fullName evidence="2">Putative intron maturase</fullName>
    </submittedName>
</protein>
<dbReference type="Pfam" id="PF08388">
    <property type="entry name" value="GIIM"/>
    <property type="match status" value="1"/>
</dbReference>
<organism evidence="2">
    <name type="scientific">Pleurastrosarcina brevispinosa</name>
    <dbReference type="NCBI Taxonomy" id="163096"/>
    <lineage>
        <taxon>Eukaryota</taxon>
        <taxon>Viridiplantae</taxon>
        <taxon>Chlorophyta</taxon>
        <taxon>core chlorophytes</taxon>
        <taxon>Trebouxiophyceae</taxon>
        <taxon>Trebouxiophyceae incertae sedis</taxon>
        <taxon>Pleurastrosarcina</taxon>
    </lineage>
</organism>
<reference evidence="2" key="1">
    <citation type="journal article" date="2014" name="BMC Evol. Biol.">
        <title>Chloroplast phylogenomic analysis resolves deep-level relationships within the green algal class Trebouxiophyceae.</title>
        <authorList>
            <person name="Lemieux C."/>
            <person name="Otis C."/>
            <person name="Turmel M."/>
        </authorList>
    </citation>
    <scope>NUCLEOTIDE SEQUENCE</scope>
</reference>
<keyword evidence="2" id="KW-0150">Chloroplast</keyword>
<gene>
    <name evidence="2" type="primary">orf265</name>
</gene>
<accession>A0A097KNA6</accession>
<feature type="domain" description="Group II intron maturase-specific" evidence="1">
    <location>
        <begin position="167"/>
        <end position="245"/>
    </location>
</feature>
<dbReference type="EMBL" id="KM462875">
    <property type="protein sequence ID" value="AIT94660.1"/>
    <property type="molecule type" value="Genomic_DNA"/>
</dbReference>
<keyword evidence="2" id="KW-0934">Plastid</keyword>
<name>A0A097KNA6_9CHLO</name>